<reference evidence="2" key="1">
    <citation type="journal article" date="2014" name="Soil Biol. Biochem.">
        <title>Structure and function of bacterial communities in ageing soils: Insights from the Mendocino ecological staircase.</title>
        <authorList>
            <person name="Uroz S."/>
            <person name="Tech J.J."/>
            <person name="Sawaya N.A."/>
            <person name="Frey-Klett P."/>
            <person name="Leveau J.H.J."/>
        </authorList>
    </citation>
    <scope>NUCLEOTIDE SEQUENCE [LARGE SCALE GENOMIC DNA]</scope>
    <source>
        <strain evidence="2">Cal35</strain>
    </source>
</reference>
<accession>A0A0A1FJ50</accession>
<dbReference type="Pfam" id="PF09905">
    <property type="entry name" value="VF530"/>
    <property type="match status" value="1"/>
</dbReference>
<dbReference type="InterPro" id="IPR018668">
    <property type="entry name" value="DNA-binding_VF530-like"/>
</dbReference>
<gene>
    <name evidence="1" type="ORF">LT85_3759</name>
</gene>
<evidence type="ECO:0000313" key="2">
    <source>
        <dbReference type="Proteomes" id="UP000030302"/>
    </source>
</evidence>
<proteinExistence type="predicted"/>
<dbReference type="STRING" id="279058.LT85_3759"/>
<protein>
    <recommendedName>
        <fullName evidence="3">DUF2132 domain-containing protein</fullName>
    </recommendedName>
</protein>
<keyword evidence="2" id="KW-1185">Reference proteome</keyword>
<organism evidence="1 2">
    <name type="scientific">Collimonas arenae</name>
    <dbReference type="NCBI Taxonomy" id="279058"/>
    <lineage>
        <taxon>Bacteria</taxon>
        <taxon>Pseudomonadati</taxon>
        <taxon>Pseudomonadota</taxon>
        <taxon>Betaproteobacteria</taxon>
        <taxon>Burkholderiales</taxon>
        <taxon>Oxalobacteraceae</taxon>
        <taxon>Collimonas</taxon>
    </lineage>
</organism>
<dbReference type="GO" id="GO:0003677">
    <property type="term" value="F:DNA binding"/>
    <property type="evidence" value="ECO:0007669"/>
    <property type="project" value="InterPro"/>
</dbReference>
<dbReference type="HOGENOM" id="CLU_151208_2_0_4"/>
<dbReference type="EMBL" id="CP009962">
    <property type="protein sequence ID" value="AIY42917.1"/>
    <property type="molecule type" value="Genomic_DNA"/>
</dbReference>
<name>A0A0A1FJ50_9BURK</name>
<evidence type="ECO:0008006" key="3">
    <source>
        <dbReference type="Google" id="ProtNLM"/>
    </source>
</evidence>
<sequence length="84" mass="9767">MSACKLIEKHMTQNTHHHLHGVTLEAMLTELVEHYGWDGLGQRIDIRCFKSDPSIKSSLTFLRKTVWAREKVEALYVGMRRAMK</sequence>
<dbReference type="InterPro" id="IPR036361">
    <property type="entry name" value="SAP_dom_sf"/>
</dbReference>
<evidence type="ECO:0000313" key="1">
    <source>
        <dbReference type="EMBL" id="AIY42917.1"/>
    </source>
</evidence>
<dbReference type="AlphaFoldDB" id="A0A0A1FJ50"/>
<dbReference type="Gene3D" id="1.10.720.30">
    <property type="entry name" value="SAP domain"/>
    <property type="match status" value="1"/>
</dbReference>
<dbReference type="Proteomes" id="UP000030302">
    <property type="component" value="Chromosome"/>
</dbReference>
<dbReference type="KEGG" id="care:LT85_3759"/>